<proteinExistence type="predicted"/>
<dbReference type="GO" id="GO:0016614">
    <property type="term" value="F:oxidoreductase activity, acting on CH-OH group of donors"/>
    <property type="evidence" value="ECO:0007669"/>
    <property type="project" value="InterPro"/>
</dbReference>
<feature type="binding site" description="covalent" evidence="9">
    <location>
        <position position="46"/>
    </location>
    <ligand>
        <name>heme c</name>
        <dbReference type="ChEBI" id="CHEBI:61717"/>
        <label>1</label>
    </ligand>
</feature>
<feature type="binding site" description="axial binding residue" evidence="10">
    <location>
        <position position="47"/>
    </location>
    <ligand>
        <name>heme c</name>
        <dbReference type="ChEBI" id="CHEBI:61717"/>
        <label>1</label>
    </ligand>
    <ligandPart>
        <name>Fe</name>
        <dbReference type="ChEBI" id="CHEBI:18248"/>
    </ligandPart>
</feature>
<feature type="binding site" description="covalent" evidence="9">
    <location>
        <position position="43"/>
    </location>
    <ligand>
        <name>heme c</name>
        <dbReference type="ChEBI" id="CHEBI:61717"/>
        <label>1</label>
    </ligand>
</feature>
<dbReference type="GO" id="GO:0005506">
    <property type="term" value="F:iron ion binding"/>
    <property type="evidence" value="ECO:0007669"/>
    <property type="project" value="InterPro"/>
</dbReference>
<sequence length="409" mass="43698">MRAFAWAAILSAATVCQADGGSSSPQEFTQIERGRYLSILSDCSGCHTVPGGKPFAGGRAIETPFGNIVSPNITSDLETGIGTWTDDQFDAALRKGIGRTGAHIYPAMPYNAYTQMSRDDVLAIRAYLNSLQPVRQSRNANTLPFPFNIRSAMAVWNALYFKAGDYKPDPAKSAEWNRGKFIVDGPAHCGACHTPKTLLGGDRKDQYLQGANLQGWSAPDITNSRRAGLGNWTVEDVATYLKTGHNRVTAATGPMAEAVDLSTSRMTDEDRAAIATYLKSLPGKDESGSAPVDANVMAAGGSIYRDQCSACHGIEGKGVPHLFPSLADSAMVRSNDPTTVIRMVLRGARSVGTKGEPTAPGMPSYGWQLDDRQVTAVLNYVRNSWGGAAPSIDAGRVTRVRSDTASRSD</sequence>
<feature type="binding site" description="axial binding residue" evidence="10">
    <location>
        <position position="312"/>
    </location>
    <ligand>
        <name>heme c</name>
        <dbReference type="ChEBI" id="CHEBI:61717"/>
        <label>3</label>
    </ligand>
    <ligandPart>
        <name>Fe</name>
        <dbReference type="ChEBI" id="CHEBI:18248"/>
    </ligandPart>
</feature>
<keyword evidence="7 10" id="KW-0408">Iron</keyword>
<keyword evidence="5 11" id="KW-0732">Signal</keyword>
<feature type="binding site" description="covalent" evidence="9">
    <location>
        <position position="189"/>
    </location>
    <ligand>
        <name>heme c</name>
        <dbReference type="ChEBI" id="CHEBI:61717"/>
        <label>2</label>
    </ligand>
</feature>
<dbReference type="PANTHER" id="PTHR35008">
    <property type="entry name" value="BLL4482 PROTEIN-RELATED"/>
    <property type="match status" value="1"/>
</dbReference>
<evidence type="ECO:0000256" key="1">
    <source>
        <dbReference type="ARBA" id="ARBA00004236"/>
    </source>
</evidence>
<dbReference type="PROSITE" id="PS51007">
    <property type="entry name" value="CYTC"/>
    <property type="match status" value="3"/>
</dbReference>
<feature type="binding site" description="covalent" evidence="9">
    <location>
        <position position="308"/>
    </location>
    <ligand>
        <name>heme c</name>
        <dbReference type="ChEBI" id="CHEBI:61717"/>
        <label>3</label>
    </ligand>
</feature>
<keyword evidence="6" id="KW-0677">Repeat</keyword>
<keyword evidence="14" id="KW-1185">Reference proteome</keyword>
<evidence type="ECO:0000256" key="11">
    <source>
        <dbReference type="SAM" id="SignalP"/>
    </source>
</evidence>
<protein>
    <submittedName>
        <fullName evidence="13">Alcohol dehydrogenase</fullName>
    </submittedName>
</protein>
<accession>A0A176YRC7</accession>
<feature type="binding site" description="axial binding residue" evidence="10">
    <location>
        <position position="193"/>
    </location>
    <ligand>
        <name>heme c</name>
        <dbReference type="ChEBI" id="CHEBI:61717"/>
        <label>2</label>
    </ligand>
    <ligandPart>
        <name>Fe</name>
        <dbReference type="ChEBI" id="CHEBI:18248"/>
    </ligandPart>
</feature>
<dbReference type="AlphaFoldDB" id="A0A176YRC7"/>
<feature type="domain" description="Cytochrome c" evidence="12">
    <location>
        <begin position="295"/>
        <end position="385"/>
    </location>
</feature>
<dbReference type="InterPro" id="IPR014353">
    <property type="entry name" value="Membr-bd_ADH_cyt_c"/>
</dbReference>
<evidence type="ECO:0000256" key="10">
    <source>
        <dbReference type="PIRSR" id="PIRSR000018-51"/>
    </source>
</evidence>
<dbReference type="GO" id="GO:0009055">
    <property type="term" value="F:electron transfer activity"/>
    <property type="evidence" value="ECO:0007669"/>
    <property type="project" value="InterPro"/>
</dbReference>
<evidence type="ECO:0000256" key="6">
    <source>
        <dbReference type="ARBA" id="ARBA00022737"/>
    </source>
</evidence>
<evidence type="ECO:0000259" key="12">
    <source>
        <dbReference type="PROSITE" id="PS51007"/>
    </source>
</evidence>
<comment type="subcellular location">
    <subcellularLocation>
        <location evidence="1">Cell membrane</location>
    </subcellularLocation>
</comment>
<comment type="cofactor">
    <cofactor evidence="9">
        <name>heme c</name>
        <dbReference type="ChEBI" id="CHEBI:61717"/>
    </cofactor>
    <text evidence="9">Binds 3 heme c groups covalently per subunit.</text>
</comment>
<dbReference type="OrthoDB" id="9811281at2"/>
<evidence type="ECO:0000256" key="5">
    <source>
        <dbReference type="ARBA" id="ARBA00022729"/>
    </source>
</evidence>
<dbReference type="PIRSF" id="PIRSF000018">
    <property type="entry name" value="Mb_ADH_cyt_c"/>
    <property type="match status" value="1"/>
</dbReference>
<dbReference type="EMBL" id="LUUB01000053">
    <property type="protein sequence ID" value="OAF10219.1"/>
    <property type="molecule type" value="Genomic_DNA"/>
</dbReference>
<evidence type="ECO:0000256" key="8">
    <source>
        <dbReference type="ARBA" id="ARBA00023136"/>
    </source>
</evidence>
<dbReference type="PANTHER" id="PTHR35008:SF8">
    <property type="entry name" value="ALCOHOL DEHYDROGENASE CYTOCHROME C SUBUNIT"/>
    <property type="match status" value="1"/>
</dbReference>
<keyword evidence="8" id="KW-0472">Membrane</keyword>
<evidence type="ECO:0000256" key="2">
    <source>
        <dbReference type="ARBA" id="ARBA00022475"/>
    </source>
</evidence>
<evidence type="ECO:0000313" key="13">
    <source>
        <dbReference type="EMBL" id="OAF10219.1"/>
    </source>
</evidence>
<organism evidence="13 14">
    <name type="scientific">Bradyrhizobium centrolobii</name>
    <dbReference type="NCBI Taxonomy" id="1505087"/>
    <lineage>
        <taxon>Bacteria</taxon>
        <taxon>Pseudomonadati</taxon>
        <taxon>Pseudomonadota</taxon>
        <taxon>Alphaproteobacteria</taxon>
        <taxon>Hyphomicrobiales</taxon>
        <taxon>Nitrobacteraceae</taxon>
        <taxon>Bradyrhizobium</taxon>
    </lineage>
</organism>
<keyword evidence="4 10" id="KW-0479">Metal-binding</keyword>
<evidence type="ECO:0000256" key="3">
    <source>
        <dbReference type="ARBA" id="ARBA00022617"/>
    </source>
</evidence>
<evidence type="ECO:0000256" key="9">
    <source>
        <dbReference type="PIRSR" id="PIRSR000018-50"/>
    </source>
</evidence>
<comment type="caution">
    <text evidence="13">The sequence shown here is derived from an EMBL/GenBank/DDBJ whole genome shotgun (WGS) entry which is preliminary data.</text>
</comment>
<reference evidence="13 14" key="1">
    <citation type="submission" date="2016-03" db="EMBL/GenBank/DDBJ databases">
        <title>Draft Genome Sequence of the Strain BR 10245 (Bradyrhizobium sp.) isolated from nodules of Centrolobium paraense.</title>
        <authorList>
            <person name="Simoes-Araujo J.L.Sr."/>
            <person name="Barauna A.C."/>
            <person name="Silva K."/>
            <person name="Zilli J.E."/>
        </authorList>
    </citation>
    <scope>NUCLEOTIDE SEQUENCE [LARGE SCALE GENOMIC DNA]</scope>
    <source>
        <strain evidence="13 14">BR 10245</strain>
    </source>
</reference>
<dbReference type="SUPFAM" id="SSF46626">
    <property type="entry name" value="Cytochrome c"/>
    <property type="match status" value="3"/>
</dbReference>
<dbReference type="InterPro" id="IPR009056">
    <property type="entry name" value="Cyt_c-like_dom"/>
</dbReference>
<evidence type="ECO:0000256" key="7">
    <source>
        <dbReference type="ARBA" id="ARBA00023004"/>
    </source>
</evidence>
<feature type="binding site" description="covalent" evidence="9">
    <location>
        <position position="192"/>
    </location>
    <ligand>
        <name>heme c</name>
        <dbReference type="ChEBI" id="CHEBI:61717"/>
        <label>2</label>
    </ligand>
</feature>
<evidence type="ECO:0000313" key="14">
    <source>
        <dbReference type="Proteomes" id="UP000076959"/>
    </source>
</evidence>
<feature type="domain" description="Cytochrome c" evidence="12">
    <location>
        <begin position="29"/>
        <end position="132"/>
    </location>
</feature>
<dbReference type="InterPro" id="IPR051459">
    <property type="entry name" value="Cytochrome_c-type_DH"/>
</dbReference>
<dbReference type="InterPro" id="IPR036909">
    <property type="entry name" value="Cyt_c-like_dom_sf"/>
</dbReference>
<keyword evidence="3 9" id="KW-0349">Heme</keyword>
<feature type="domain" description="Cytochrome c" evidence="12">
    <location>
        <begin position="174"/>
        <end position="282"/>
    </location>
</feature>
<feature type="binding site" description="covalent" evidence="9">
    <location>
        <position position="311"/>
    </location>
    <ligand>
        <name>heme c</name>
        <dbReference type="ChEBI" id="CHEBI:61717"/>
        <label>3</label>
    </ligand>
</feature>
<dbReference type="GO" id="GO:0005886">
    <property type="term" value="C:plasma membrane"/>
    <property type="evidence" value="ECO:0007669"/>
    <property type="project" value="UniProtKB-SubCell"/>
</dbReference>
<feature type="signal peptide" evidence="11">
    <location>
        <begin position="1"/>
        <end position="18"/>
    </location>
</feature>
<dbReference type="GO" id="GO:0020037">
    <property type="term" value="F:heme binding"/>
    <property type="evidence" value="ECO:0007669"/>
    <property type="project" value="InterPro"/>
</dbReference>
<dbReference type="Proteomes" id="UP000076959">
    <property type="component" value="Unassembled WGS sequence"/>
</dbReference>
<gene>
    <name evidence="13" type="ORF">AYJ54_11065</name>
</gene>
<feature type="chain" id="PRO_5008054914" evidence="11">
    <location>
        <begin position="19"/>
        <end position="409"/>
    </location>
</feature>
<name>A0A176YRC7_9BRAD</name>
<dbReference type="STRING" id="1505087.AYJ54_11065"/>
<dbReference type="Pfam" id="PF00034">
    <property type="entry name" value="Cytochrom_C"/>
    <property type="match status" value="3"/>
</dbReference>
<dbReference type="Gene3D" id="1.10.760.10">
    <property type="entry name" value="Cytochrome c-like domain"/>
    <property type="match status" value="3"/>
</dbReference>
<keyword evidence="2" id="KW-1003">Cell membrane</keyword>
<evidence type="ECO:0000256" key="4">
    <source>
        <dbReference type="ARBA" id="ARBA00022723"/>
    </source>
</evidence>